<keyword evidence="4" id="KW-1185">Reference proteome</keyword>
<dbReference type="EC" id="3.4.19.-" evidence="1"/>
<name>A0ABW5WZG3_9STAP</name>
<dbReference type="InterPro" id="IPR006680">
    <property type="entry name" value="Amidohydro-rel"/>
</dbReference>
<keyword evidence="1 3" id="KW-0378">Hydrolase</keyword>
<dbReference type="InterPro" id="IPR050378">
    <property type="entry name" value="Metallo-dep_Hydrolases_sf"/>
</dbReference>
<dbReference type="PANTHER" id="PTHR11647">
    <property type="entry name" value="HYDRANTOINASE/DIHYDROPYRIMIDINASE FAMILY MEMBER"/>
    <property type="match status" value="1"/>
</dbReference>
<comment type="subcellular location">
    <subcellularLocation>
        <location evidence="1">Cytoplasm</location>
    </subcellularLocation>
</comment>
<keyword evidence="1" id="KW-0862">Zinc</keyword>
<dbReference type="NCBIfam" id="TIGR01975">
    <property type="entry name" value="isoAsp_dipep"/>
    <property type="match status" value="1"/>
</dbReference>
<comment type="similarity">
    <text evidence="1">Belongs to the peptidase M38 family.</text>
</comment>
<evidence type="ECO:0000259" key="2">
    <source>
        <dbReference type="Pfam" id="PF01979"/>
    </source>
</evidence>
<dbReference type="RefSeq" id="WP_377773684.1">
    <property type="nucleotide sequence ID" value="NZ_JBHUOQ010000003.1"/>
</dbReference>
<dbReference type="InterPro" id="IPR011059">
    <property type="entry name" value="Metal-dep_hydrolase_composite"/>
</dbReference>
<dbReference type="Pfam" id="PF01979">
    <property type="entry name" value="Amidohydro_1"/>
    <property type="match status" value="1"/>
</dbReference>
<comment type="caution">
    <text evidence="3">The sequence shown here is derived from an EMBL/GenBank/DDBJ whole genome shotgun (WGS) entry which is preliminary data.</text>
</comment>
<dbReference type="InterPro" id="IPR010229">
    <property type="entry name" value="Pept_M38_dipep"/>
</dbReference>
<dbReference type="InterPro" id="IPR032466">
    <property type="entry name" value="Metal_Hydrolase"/>
</dbReference>
<dbReference type="PANTHER" id="PTHR11647:SF1">
    <property type="entry name" value="COLLAPSIN RESPONSE MEDIATOR PROTEIN"/>
    <property type="match status" value="1"/>
</dbReference>
<keyword evidence="1" id="KW-0479">Metal-binding</keyword>
<gene>
    <name evidence="3" type="primary">iadA</name>
    <name evidence="3" type="ORF">ACFSX4_08750</name>
</gene>
<dbReference type="Gene3D" id="3.20.20.140">
    <property type="entry name" value="Metal-dependent hydrolases"/>
    <property type="match status" value="1"/>
</dbReference>
<keyword evidence="1" id="KW-0645">Protease</keyword>
<dbReference type="EMBL" id="JBHUOQ010000003">
    <property type="protein sequence ID" value="MFD2830548.1"/>
    <property type="molecule type" value="Genomic_DNA"/>
</dbReference>
<dbReference type="PIRSF" id="PIRSF001238">
    <property type="entry name" value="IadA"/>
    <property type="match status" value="1"/>
</dbReference>
<comment type="PTM">
    <text evidence="1">Carboxylation allows a single lysine to coordinate two zinc ions.</text>
</comment>
<dbReference type="SUPFAM" id="SSF51338">
    <property type="entry name" value="Composite domain of metallo-dependent hydrolases"/>
    <property type="match status" value="1"/>
</dbReference>
<organism evidence="3 4">
    <name type="scientific">Corticicoccus populi</name>
    <dbReference type="NCBI Taxonomy" id="1812821"/>
    <lineage>
        <taxon>Bacteria</taxon>
        <taxon>Bacillati</taxon>
        <taxon>Bacillota</taxon>
        <taxon>Bacilli</taxon>
        <taxon>Bacillales</taxon>
        <taxon>Staphylococcaceae</taxon>
        <taxon>Corticicoccus</taxon>
    </lineage>
</organism>
<reference evidence="4" key="1">
    <citation type="journal article" date="2019" name="Int. J. Syst. Evol. Microbiol.">
        <title>The Global Catalogue of Microorganisms (GCM) 10K type strain sequencing project: providing services to taxonomists for standard genome sequencing and annotation.</title>
        <authorList>
            <consortium name="The Broad Institute Genomics Platform"/>
            <consortium name="The Broad Institute Genome Sequencing Center for Infectious Disease"/>
            <person name="Wu L."/>
            <person name="Ma J."/>
        </authorList>
    </citation>
    <scope>NUCLEOTIDE SEQUENCE [LARGE SCALE GENOMIC DNA]</scope>
    <source>
        <strain evidence="4">KCTC 33575</strain>
    </source>
</reference>
<accession>A0ABW5WZG3</accession>
<protein>
    <recommendedName>
        <fullName evidence="1">Isoaspartyl dipeptidase</fullName>
        <ecNumber evidence="1">3.4.19.-</ecNumber>
    </recommendedName>
</protein>
<feature type="domain" description="Amidohydrolase-related" evidence="2">
    <location>
        <begin position="56"/>
        <end position="368"/>
    </location>
</feature>
<sequence length="383" mass="41105">MIILITDAHVFNPEDKGINDVLIVGGKVVDISREIDVEQYLKLNIPVNIIAGEGKILTPGFIDPHVHLIGGGGEGGYHTRTPETHITDFVNAGITTAVGLLGTDKSSRHLESLYAKTKALTKEGMTALMYTGNYQLPVPTITGSIEKDIYFIDTVIGTAEVAVSDHRSSQPTTEELSKVVAETRVGGMTSGKAGVTHFHTGGGKKGLSQLFELLDNYDLPPSNIYPTHVNRTRNLITESAALTGRGVTVDMTVGENIMEDVREFINDGGSMDLLTLSSDGNGSLPVFNSDGSLSHLDVAKPETLLIGVVEMWKEGAVPFETILKTVTVNTAEVLQLPDKGRVSPMYDADVLLFDSDYQLDTVIAGGEVLKQYGSTIVKGTFSK</sequence>
<comment type="cofactor">
    <cofactor evidence="1">
        <name>Zn(2+)</name>
        <dbReference type="ChEBI" id="CHEBI:29105"/>
    </cofactor>
    <text evidence="1">Binds 2 Zn(2+) ions per subunit.</text>
</comment>
<evidence type="ECO:0000313" key="3">
    <source>
        <dbReference type="EMBL" id="MFD2830548.1"/>
    </source>
</evidence>
<dbReference type="Proteomes" id="UP001597519">
    <property type="component" value="Unassembled WGS sequence"/>
</dbReference>
<dbReference type="GO" id="GO:0008798">
    <property type="term" value="F:beta-aspartyl-peptidase activity"/>
    <property type="evidence" value="ECO:0007669"/>
    <property type="project" value="UniProtKB-EC"/>
</dbReference>
<evidence type="ECO:0000256" key="1">
    <source>
        <dbReference type="PIRNR" id="PIRNR001238"/>
    </source>
</evidence>
<dbReference type="SUPFAM" id="SSF51556">
    <property type="entry name" value="Metallo-dependent hydrolases"/>
    <property type="match status" value="1"/>
</dbReference>
<evidence type="ECO:0000313" key="4">
    <source>
        <dbReference type="Proteomes" id="UP001597519"/>
    </source>
</evidence>
<comment type="function">
    <text evidence="1">Catalyzes the hydrolytic cleavage of a subset of L-isoaspartyl (L-beta-aspartyl) dipeptides. Used to degrade proteins damaged by L-isoaspartyl residues formation.</text>
</comment>
<dbReference type="Gene3D" id="2.30.40.10">
    <property type="entry name" value="Urease, subunit C, domain 1"/>
    <property type="match status" value="1"/>
</dbReference>
<keyword evidence="1" id="KW-0482">Metalloprotease</keyword>
<proteinExistence type="inferred from homology"/>